<dbReference type="Gene3D" id="3.10.450.40">
    <property type="match status" value="1"/>
</dbReference>
<reference evidence="1 2" key="1">
    <citation type="submission" date="2015-07" db="EMBL/GenBank/DDBJ databases">
        <title>Genome analysis of myxobacterium Chondromyces crocatus Cm c5 reveals a high potential for natural compound synthesis and the genetic basis for the loss of fruiting body formation.</title>
        <authorList>
            <person name="Zaburannyi N."/>
            <person name="Bunk B."/>
            <person name="Maier J."/>
            <person name="Overmann J."/>
            <person name="Mueller R."/>
        </authorList>
    </citation>
    <scope>NUCLEOTIDE SEQUENCE [LARGE SCALE GENOMIC DNA]</scope>
    <source>
        <strain evidence="1 2">Cm c5</strain>
    </source>
</reference>
<dbReference type="STRING" id="52.CMC5_023920"/>
<dbReference type="EMBL" id="CP012159">
    <property type="protein sequence ID" value="AKT38249.1"/>
    <property type="molecule type" value="Genomic_DNA"/>
</dbReference>
<dbReference type="KEGG" id="ccro:CMC5_023920"/>
<evidence type="ECO:0008006" key="3">
    <source>
        <dbReference type="Google" id="ProtNLM"/>
    </source>
</evidence>
<dbReference type="AlphaFoldDB" id="A0A0K1EBM0"/>
<sequence length="155" mass="16626">MTSLLSAVLVRVVTSHGEPPNPPPKPPQGFGVDLDCAEDLDPLMGTVTGLQVVAQAIYRRLSTPRGMVLDAPDYGFDLRSLLHKGMSPAEQAALPGLVRAEVLKEERIQSATVQILDFTSDAFRLSIRCVTAEGPFLMTLHVSAAAVLLAEVHAR</sequence>
<dbReference type="RefSeq" id="WP_050430503.1">
    <property type="nucleotide sequence ID" value="NZ_CP012159.1"/>
</dbReference>
<gene>
    <name evidence="1" type="ORF">CMC5_023920</name>
</gene>
<protein>
    <recommendedName>
        <fullName evidence="3">IraD/Gp25-like domain-containing protein</fullName>
    </recommendedName>
</protein>
<dbReference type="Pfam" id="PF10934">
    <property type="entry name" value="Sheath_initiator"/>
    <property type="match status" value="1"/>
</dbReference>
<proteinExistence type="predicted"/>
<keyword evidence="2" id="KW-1185">Reference proteome</keyword>
<evidence type="ECO:0000313" key="2">
    <source>
        <dbReference type="Proteomes" id="UP000067626"/>
    </source>
</evidence>
<dbReference type="OrthoDB" id="26843at2"/>
<accession>A0A0K1EBM0</accession>
<evidence type="ECO:0000313" key="1">
    <source>
        <dbReference type="EMBL" id="AKT38249.1"/>
    </source>
</evidence>
<dbReference type="SUPFAM" id="SSF160719">
    <property type="entry name" value="gpW/gp25-like"/>
    <property type="match status" value="1"/>
</dbReference>
<name>A0A0K1EBM0_CHOCO</name>
<dbReference type="InterPro" id="IPR020288">
    <property type="entry name" value="Sheath_initiator"/>
</dbReference>
<dbReference type="Proteomes" id="UP000067626">
    <property type="component" value="Chromosome"/>
</dbReference>
<organism evidence="1 2">
    <name type="scientific">Chondromyces crocatus</name>
    <dbReference type="NCBI Taxonomy" id="52"/>
    <lineage>
        <taxon>Bacteria</taxon>
        <taxon>Pseudomonadati</taxon>
        <taxon>Myxococcota</taxon>
        <taxon>Polyangia</taxon>
        <taxon>Polyangiales</taxon>
        <taxon>Polyangiaceae</taxon>
        <taxon>Chondromyces</taxon>
    </lineage>
</organism>